<proteinExistence type="predicted"/>
<gene>
    <name evidence="1" type="ORF">CTRU02_215080</name>
</gene>
<organism evidence="1 2">
    <name type="scientific">Colletotrichum truncatum</name>
    <name type="common">Anthracnose fungus</name>
    <name type="synonym">Colletotrichum capsici</name>
    <dbReference type="NCBI Taxonomy" id="5467"/>
    <lineage>
        <taxon>Eukaryota</taxon>
        <taxon>Fungi</taxon>
        <taxon>Dikarya</taxon>
        <taxon>Ascomycota</taxon>
        <taxon>Pezizomycotina</taxon>
        <taxon>Sordariomycetes</taxon>
        <taxon>Hypocreomycetidae</taxon>
        <taxon>Glomerellales</taxon>
        <taxon>Glomerellaceae</taxon>
        <taxon>Colletotrichum</taxon>
        <taxon>Colletotrichum truncatum species complex</taxon>
    </lineage>
</organism>
<keyword evidence="2" id="KW-1185">Reference proteome</keyword>
<evidence type="ECO:0000313" key="1">
    <source>
        <dbReference type="EMBL" id="KAL0929871.1"/>
    </source>
</evidence>
<dbReference type="Proteomes" id="UP000805649">
    <property type="component" value="Unassembled WGS sequence"/>
</dbReference>
<name>A0ACC3YDE1_COLTU</name>
<protein>
    <submittedName>
        <fullName evidence="1">Uncharacterized protein</fullName>
    </submittedName>
</protein>
<sequence length="73" mass="8230">MSSLDVEIACDAMLVEIELPLVYEELFSDYELLIALKGSPYHLALKKLPELVAQNKDVKPLSTLSFLHTQQLL</sequence>
<comment type="caution">
    <text evidence="1">The sequence shown here is derived from an EMBL/GenBank/DDBJ whole genome shotgun (WGS) entry which is preliminary data.</text>
</comment>
<dbReference type="EMBL" id="VUJX02000013">
    <property type="protein sequence ID" value="KAL0929871.1"/>
    <property type="molecule type" value="Genomic_DNA"/>
</dbReference>
<accession>A0ACC3YDE1</accession>
<evidence type="ECO:0000313" key="2">
    <source>
        <dbReference type="Proteomes" id="UP000805649"/>
    </source>
</evidence>
<reference evidence="1 2" key="1">
    <citation type="journal article" date="2020" name="Phytopathology">
        <title>Genome Sequence Resources of Colletotrichum truncatum, C. plurivorum, C. musicola, and C. sojae: Four Species Pathogenic to Soybean (Glycine max).</title>
        <authorList>
            <person name="Rogerio F."/>
            <person name="Boufleur T.R."/>
            <person name="Ciampi-Guillardi M."/>
            <person name="Sukno S.A."/>
            <person name="Thon M.R."/>
            <person name="Massola Junior N.S."/>
            <person name="Baroncelli R."/>
        </authorList>
    </citation>
    <scope>NUCLEOTIDE SEQUENCE [LARGE SCALE GENOMIC DNA]</scope>
    <source>
        <strain evidence="1 2">CMES1059</strain>
    </source>
</reference>